<evidence type="ECO:0000313" key="3">
    <source>
        <dbReference type="Proteomes" id="UP000054007"/>
    </source>
</evidence>
<evidence type="ECO:0008006" key="4">
    <source>
        <dbReference type="Google" id="ProtNLM"/>
    </source>
</evidence>
<dbReference type="OrthoDB" id="3042049at2759"/>
<protein>
    <recommendedName>
        <fullName evidence="4">F-box domain-containing protein</fullName>
    </recommendedName>
</protein>
<gene>
    <name evidence="2" type="ORF">CYLTODRAFT_426564</name>
</gene>
<organism evidence="2 3">
    <name type="scientific">Cylindrobasidium torrendii FP15055 ss-10</name>
    <dbReference type="NCBI Taxonomy" id="1314674"/>
    <lineage>
        <taxon>Eukaryota</taxon>
        <taxon>Fungi</taxon>
        <taxon>Dikarya</taxon>
        <taxon>Basidiomycota</taxon>
        <taxon>Agaricomycotina</taxon>
        <taxon>Agaricomycetes</taxon>
        <taxon>Agaricomycetidae</taxon>
        <taxon>Agaricales</taxon>
        <taxon>Marasmiineae</taxon>
        <taxon>Physalacriaceae</taxon>
        <taxon>Cylindrobasidium</taxon>
    </lineage>
</organism>
<evidence type="ECO:0000256" key="1">
    <source>
        <dbReference type="SAM" id="Coils"/>
    </source>
</evidence>
<dbReference type="Proteomes" id="UP000054007">
    <property type="component" value="Unassembled WGS sequence"/>
</dbReference>
<keyword evidence="3" id="KW-1185">Reference proteome</keyword>
<evidence type="ECO:0000313" key="2">
    <source>
        <dbReference type="EMBL" id="KIY62890.1"/>
    </source>
</evidence>
<dbReference type="EMBL" id="KN880739">
    <property type="protein sequence ID" value="KIY62890.1"/>
    <property type="molecule type" value="Genomic_DNA"/>
</dbReference>
<keyword evidence="1" id="KW-0175">Coiled coil</keyword>
<sequence>MGTEPWDLCPEEQCSCANHRLPTHNEDILQDDARVKSLIASNEIPLESTKDELDSLLLSLKDRMASRDALAKRLRCLMEKFGAALTALEEERDQLQAAITHGQHAFSIVKRVPVEVLQHIFQYTITFPPAISSASVGHELSGGTEDVDAEPSEISPWCDRVQLDGTLRTLKQVSRGWRAVVLSSTALHSSLSVHISSPHFATPRHMSLLQQHLSRSGVTPLSVAITCEPMEMNRLAAYASTLAEFLMPYAARVVELHVFLPDKIAGEFGRLQLTSLASLFMHNTPRAREIAPPHYAFVDCPLRRLVLRDYANPCIAQASSRTWEHVTHLELLATSNTHIPSVQKILQVLYLTRGHLRTAIFHVDSDCGGQVPNAVCRQLKTLTIKRHDTFSMRSNPEPLQRLIENITFPVLESLSIETPEPMSIMSFPGDTFASVLVAIDRSSAPLKALRYSHGDCRTLDLRRLAQVARDLETLVVQTDIMIALDPSRALDFINLFVAGPEEEVPFPRLQRLGTSMYPVAKGNEFGAIGLFVEMVRQRWAAGALRELNINMRGVQFEGSEDVRTALEDGMEEFVAEGLTFTDGPAGIWDPYL</sequence>
<name>A0A0D7AY36_9AGAR</name>
<proteinExistence type="predicted"/>
<reference evidence="2 3" key="1">
    <citation type="journal article" date="2015" name="Fungal Genet. Biol.">
        <title>Evolution of novel wood decay mechanisms in Agaricales revealed by the genome sequences of Fistulina hepatica and Cylindrobasidium torrendii.</title>
        <authorList>
            <person name="Floudas D."/>
            <person name="Held B.W."/>
            <person name="Riley R."/>
            <person name="Nagy L.G."/>
            <person name="Koehler G."/>
            <person name="Ransdell A.S."/>
            <person name="Younus H."/>
            <person name="Chow J."/>
            <person name="Chiniquy J."/>
            <person name="Lipzen A."/>
            <person name="Tritt A."/>
            <person name="Sun H."/>
            <person name="Haridas S."/>
            <person name="LaButti K."/>
            <person name="Ohm R.A."/>
            <person name="Kues U."/>
            <person name="Blanchette R.A."/>
            <person name="Grigoriev I.V."/>
            <person name="Minto R.E."/>
            <person name="Hibbett D.S."/>
        </authorList>
    </citation>
    <scope>NUCLEOTIDE SEQUENCE [LARGE SCALE GENOMIC DNA]</scope>
    <source>
        <strain evidence="2 3">FP15055 ss-10</strain>
    </source>
</reference>
<feature type="coiled-coil region" evidence="1">
    <location>
        <begin position="71"/>
        <end position="98"/>
    </location>
</feature>
<accession>A0A0D7AY36</accession>
<dbReference type="AlphaFoldDB" id="A0A0D7AY36"/>